<gene>
    <name evidence="1" type="ORF">SDC9_208356</name>
</gene>
<evidence type="ECO:0000313" key="1">
    <source>
        <dbReference type="EMBL" id="MPN60627.1"/>
    </source>
</evidence>
<protein>
    <recommendedName>
        <fullName evidence="2">ABC transporter ATP-binding protein</fullName>
    </recommendedName>
</protein>
<dbReference type="AlphaFoldDB" id="A0A645JB44"/>
<proteinExistence type="predicted"/>
<dbReference type="SUPFAM" id="SSF52540">
    <property type="entry name" value="P-loop containing nucleoside triphosphate hydrolases"/>
    <property type="match status" value="1"/>
</dbReference>
<dbReference type="EMBL" id="VSSQ01136143">
    <property type="protein sequence ID" value="MPN60627.1"/>
    <property type="molecule type" value="Genomic_DNA"/>
</dbReference>
<comment type="caution">
    <text evidence="1">The sequence shown here is derived from an EMBL/GenBank/DDBJ whole genome shotgun (WGS) entry which is preliminary data.</text>
</comment>
<reference evidence="1" key="1">
    <citation type="submission" date="2019-08" db="EMBL/GenBank/DDBJ databases">
        <authorList>
            <person name="Kucharzyk K."/>
            <person name="Murdoch R.W."/>
            <person name="Higgins S."/>
            <person name="Loffler F."/>
        </authorList>
    </citation>
    <scope>NUCLEOTIDE SEQUENCE</scope>
</reference>
<dbReference type="InterPro" id="IPR027417">
    <property type="entry name" value="P-loop_NTPase"/>
</dbReference>
<evidence type="ECO:0008006" key="2">
    <source>
        <dbReference type="Google" id="ProtNLM"/>
    </source>
</evidence>
<dbReference type="Gene3D" id="3.40.50.300">
    <property type="entry name" value="P-loop containing nucleotide triphosphate hydrolases"/>
    <property type="match status" value="1"/>
</dbReference>
<organism evidence="1">
    <name type="scientific">bioreactor metagenome</name>
    <dbReference type="NCBI Taxonomy" id="1076179"/>
    <lineage>
        <taxon>unclassified sequences</taxon>
        <taxon>metagenomes</taxon>
        <taxon>ecological metagenomes</taxon>
    </lineage>
</organism>
<name>A0A645JB44_9ZZZZ</name>
<sequence>MMVTHNPDHALLCADKTIIMKGGKVVDIGETRSVTNEASMKDIYQTNVKITKVDVSQQKKIFVCVPVSNPNFALDRDQS</sequence>
<accession>A0A645JB44</accession>